<sequence>MNRNTLALLLMLDAIRLELRAQRWQPVNTAQEEQWQAMSDDQARHALALIANDAPQAAPAEARPGAAKS</sequence>
<protein>
    <submittedName>
        <fullName evidence="1">Uncharacterized protein</fullName>
    </submittedName>
</protein>
<dbReference type="AlphaFoldDB" id="A0A0F9RT57"/>
<proteinExistence type="predicted"/>
<evidence type="ECO:0000313" key="1">
    <source>
        <dbReference type="EMBL" id="KKN20458.1"/>
    </source>
</evidence>
<dbReference type="EMBL" id="LAZR01003240">
    <property type="protein sequence ID" value="KKN20458.1"/>
    <property type="molecule type" value="Genomic_DNA"/>
</dbReference>
<name>A0A0F9RT57_9ZZZZ</name>
<organism evidence="1">
    <name type="scientific">marine sediment metagenome</name>
    <dbReference type="NCBI Taxonomy" id="412755"/>
    <lineage>
        <taxon>unclassified sequences</taxon>
        <taxon>metagenomes</taxon>
        <taxon>ecological metagenomes</taxon>
    </lineage>
</organism>
<comment type="caution">
    <text evidence="1">The sequence shown here is derived from an EMBL/GenBank/DDBJ whole genome shotgun (WGS) entry which is preliminary data.</text>
</comment>
<reference evidence="1" key="1">
    <citation type="journal article" date="2015" name="Nature">
        <title>Complex archaea that bridge the gap between prokaryotes and eukaryotes.</title>
        <authorList>
            <person name="Spang A."/>
            <person name="Saw J.H."/>
            <person name="Jorgensen S.L."/>
            <person name="Zaremba-Niedzwiedzka K."/>
            <person name="Martijn J."/>
            <person name="Lind A.E."/>
            <person name="van Eijk R."/>
            <person name="Schleper C."/>
            <person name="Guy L."/>
            <person name="Ettema T.J."/>
        </authorList>
    </citation>
    <scope>NUCLEOTIDE SEQUENCE</scope>
</reference>
<accession>A0A0F9RT57</accession>
<gene>
    <name evidence="1" type="ORF">LCGC14_0935390</name>
</gene>